<keyword evidence="4" id="KW-1185">Reference proteome</keyword>
<feature type="chain" id="PRO_5045522765" description="Secreted protein" evidence="2">
    <location>
        <begin position="27"/>
        <end position="115"/>
    </location>
</feature>
<keyword evidence="2" id="KW-0732">Signal</keyword>
<evidence type="ECO:0000256" key="2">
    <source>
        <dbReference type="SAM" id="SignalP"/>
    </source>
</evidence>
<feature type="signal peptide" evidence="2">
    <location>
        <begin position="1"/>
        <end position="26"/>
    </location>
</feature>
<proteinExistence type="predicted"/>
<accession>A0ABS8P7N9</accession>
<evidence type="ECO:0000256" key="1">
    <source>
        <dbReference type="SAM" id="MobiDB-lite"/>
    </source>
</evidence>
<evidence type="ECO:0008006" key="5">
    <source>
        <dbReference type="Google" id="ProtNLM"/>
    </source>
</evidence>
<evidence type="ECO:0000313" key="3">
    <source>
        <dbReference type="EMBL" id="MCD2194258.1"/>
    </source>
</evidence>
<feature type="compositionally biased region" description="Polar residues" evidence="1">
    <location>
        <begin position="60"/>
        <end position="72"/>
    </location>
</feature>
<name>A0ABS8P7N9_9PSEU</name>
<gene>
    <name evidence="3" type="ORF">LQ327_12820</name>
</gene>
<sequence>MLLKKAGMVVLAAGAGMVALTPAAFAGDMPQSSDSGDSGHSWGGDHGGKDHGHWGHGSGNHKSASSCDNGANQLNASKNGSLVGVLDGSQVAAPINACHILDDNNILNNVGIDVL</sequence>
<dbReference type="RefSeq" id="WP_230734086.1">
    <property type="nucleotide sequence ID" value="NZ_JAJNDB010000002.1"/>
</dbReference>
<evidence type="ECO:0000313" key="4">
    <source>
        <dbReference type="Proteomes" id="UP001199469"/>
    </source>
</evidence>
<reference evidence="3 4" key="1">
    <citation type="submission" date="2021-11" db="EMBL/GenBank/DDBJ databases">
        <title>Draft genome sequence of Actinomycetospora sp. SF1 isolated from the rhizosphere soil.</title>
        <authorList>
            <person name="Duangmal K."/>
            <person name="Chantavorakit T."/>
        </authorList>
    </citation>
    <scope>NUCLEOTIDE SEQUENCE [LARGE SCALE GENOMIC DNA]</scope>
    <source>
        <strain evidence="3 4">TBRC 5722</strain>
    </source>
</reference>
<dbReference type="Proteomes" id="UP001199469">
    <property type="component" value="Unassembled WGS sequence"/>
</dbReference>
<protein>
    <recommendedName>
        <fullName evidence="5">Secreted protein</fullName>
    </recommendedName>
</protein>
<comment type="caution">
    <text evidence="3">The sequence shown here is derived from an EMBL/GenBank/DDBJ whole genome shotgun (WGS) entry which is preliminary data.</text>
</comment>
<feature type="region of interest" description="Disordered" evidence="1">
    <location>
        <begin position="26"/>
        <end position="72"/>
    </location>
</feature>
<organism evidence="3 4">
    <name type="scientific">Actinomycetospora endophytica</name>
    <dbReference type="NCBI Taxonomy" id="2291215"/>
    <lineage>
        <taxon>Bacteria</taxon>
        <taxon>Bacillati</taxon>
        <taxon>Actinomycetota</taxon>
        <taxon>Actinomycetes</taxon>
        <taxon>Pseudonocardiales</taxon>
        <taxon>Pseudonocardiaceae</taxon>
        <taxon>Actinomycetospora</taxon>
    </lineage>
</organism>
<dbReference type="EMBL" id="JAJNDB010000002">
    <property type="protein sequence ID" value="MCD2194258.1"/>
    <property type="molecule type" value="Genomic_DNA"/>
</dbReference>